<proteinExistence type="predicted"/>
<name>A0A9J5ZRW9_SOLCO</name>
<accession>A0A9J5ZRW9</accession>
<dbReference type="PANTHER" id="PTHR33180">
    <property type="entry name" value="PHOTOSYSTEM II CP43 REACTION CENTER PROTEIN"/>
    <property type="match status" value="1"/>
</dbReference>
<evidence type="ECO:0000313" key="2">
    <source>
        <dbReference type="EMBL" id="KAG5614989.1"/>
    </source>
</evidence>
<dbReference type="Proteomes" id="UP000824120">
    <property type="component" value="Chromosome 3"/>
</dbReference>
<protein>
    <recommendedName>
        <fullName evidence="4">Polyprotein protein</fullName>
    </recommendedName>
</protein>
<evidence type="ECO:0008006" key="4">
    <source>
        <dbReference type="Google" id="ProtNLM"/>
    </source>
</evidence>
<dbReference type="AlphaFoldDB" id="A0A9J5ZRW9"/>
<comment type="caution">
    <text evidence="2">The sequence shown here is derived from an EMBL/GenBank/DDBJ whole genome shotgun (WGS) entry which is preliminary data.</text>
</comment>
<dbReference type="EMBL" id="JACXVP010000003">
    <property type="protein sequence ID" value="KAG5614989.1"/>
    <property type="molecule type" value="Genomic_DNA"/>
</dbReference>
<keyword evidence="3" id="KW-1185">Reference proteome</keyword>
<gene>
    <name evidence="2" type="ORF">H5410_014813</name>
</gene>
<feature type="compositionally biased region" description="Low complexity" evidence="1">
    <location>
        <begin position="63"/>
        <end position="84"/>
    </location>
</feature>
<evidence type="ECO:0000313" key="3">
    <source>
        <dbReference type="Proteomes" id="UP000824120"/>
    </source>
</evidence>
<sequence length="360" mass="40027">MVQTNLDRPPQKKARGVTINEGGSGSPKKRRQEHPPGDKGKRKKHTTERVQPLISRRDEIRARSQPTSTRVPSTTTSLVTESVSAQAPPVTPVLPVIPPPRPLNRWFTNYPQGEITFDRSLGRKFYTTYGDLVPKSKKKASEFRPVEAVMEWLAPLISDTTLRWIEAGAPIEKKDLSNMPRVHHIQEVHRPQTVDFIGYGHESQAETDFSAIPNPEEDDGRRAALVDISPEIDVDSLSSEASLPNSASRTSVKITQVMILKMGNLAYSTDVRATRLERSIPGMIESVIFAALTPLRASIDDLDTRGETFEVLALKVEVANLRMDIDYLKSTDFNSLIQDADDVDASETQGIPPNTTSYAY</sequence>
<feature type="region of interest" description="Disordered" evidence="1">
    <location>
        <begin position="1"/>
        <end position="84"/>
    </location>
</feature>
<reference evidence="2 3" key="1">
    <citation type="submission" date="2020-09" db="EMBL/GenBank/DDBJ databases">
        <title>De no assembly of potato wild relative species, Solanum commersonii.</title>
        <authorList>
            <person name="Cho K."/>
        </authorList>
    </citation>
    <scope>NUCLEOTIDE SEQUENCE [LARGE SCALE GENOMIC DNA]</scope>
    <source>
        <strain evidence="2">LZ3.2</strain>
        <tissue evidence="2">Leaf</tissue>
    </source>
</reference>
<evidence type="ECO:0000256" key="1">
    <source>
        <dbReference type="SAM" id="MobiDB-lite"/>
    </source>
</evidence>
<organism evidence="2 3">
    <name type="scientific">Solanum commersonii</name>
    <name type="common">Commerson's wild potato</name>
    <name type="synonym">Commerson's nightshade</name>
    <dbReference type="NCBI Taxonomy" id="4109"/>
    <lineage>
        <taxon>Eukaryota</taxon>
        <taxon>Viridiplantae</taxon>
        <taxon>Streptophyta</taxon>
        <taxon>Embryophyta</taxon>
        <taxon>Tracheophyta</taxon>
        <taxon>Spermatophyta</taxon>
        <taxon>Magnoliopsida</taxon>
        <taxon>eudicotyledons</taxon>
        <taxon>Gunneridae</taxon>
        <taxon>Pentapetalae</taxon>
        <taxon>asterids</taxon>
        <taxon>lamiids</taxon>
        <taxon>Solanales</taxon>
        <taxon>Solanaceae</taxon>
        <taxon>Solanoideae</taxon>
        <taxon>Solaneae</taxon>
        <taxon>Solanum</taxon>
    </lineage>
</organism>
<dbReference type="PANTHER" id="PTHR33180:SF31">
    <property type="entry name" value="POLYPROTEIN PROTEIN"/>
    <property type="match status" value="1"/>
</dbReference>